<reference evidence="6 7" key="1">
    <citation type="submission" date="2019-05" db="EMBL/GenBank/DDBJ databases">
        <title>Genomes sequences of two Nocardia cyriacigeorgica environmental isolates, type strains Nocardia asteroides ATCC 19247 and Nocardia cyriacigeorgica DSM 44484.</title>
        <authorList>
            <person name="Vautrin F."/>
            <person name="Bergeron E."/>
            <person name="Dubost A."/>
            <person name="Abrouk D."/>
            <person name="Rodriguez Nava V."/>
            <person name="Pujic P."/>
        </authorList>
    </citation>
    <scope>NUCLEOTIDE SEQUENCE [LARGE SCALE GENOMIC DNA]</scope>
    <source>
        <strain evidence="6 7">EML 446</strain>
    </source>
</reference>
<evidence type="ECO:0000259" key="5">
    <source>
        <dbReference type="SMART" id="SM00796"/>
    </source>
</evidence>
<keyword evidence="1" id="KW-0547">Nucleotide-binding</keyword>
<evidence type="ECO:0000256" key="4">
    <source>
        <dbReference type="SAM" id="MobiDB-lite"/>
    </source>
</evidence>
<feature type="domain" description="Carboxyltransferase" evidence="5">
    <location>
        <begin position="27"/>
        <end position="226"/>
    </location>
</feature>
<protein>
    <submittedName>
        <fullName evidence="6">Allophanate hydrolase subunit 1</fullName>
    </submittedName>
</protein>
<keyword evidence="3" id="KW-0067">ATP-binding</keyword>
<dbReference type="PANTHER" id="PTHR34698:SF2">
    <property type="entry name" value="5-OXOPROLINASE SUBUNIT B"/>
    <property type="match status" value="1"/>
</dbReference>
<dbReference type="Pfam" id="PF02682">
    <property type="entry name" value="CT_C_D"/>
    <property type="match status" value="1"/>
</dbReference>
<sequence>MTTSTGSVPHRSGPSRTAGSRTDTAAQAIRAAGDRAFLLTPRPDAVADLAADLRDRRLDGVQDVLPAAETVLVTLRSTADAEPVRRALHTLLEELAERPDSGDVSRGTSSAGEPVLIPVHYDGADLDEVARTLGLSVADVIAAHTGTVWRCAFVGFAPGFGYLRSPDDRLDVPRRAESRTAIPAGSVALAGGYSAVYPRKSPGGWQLIGRTELTMWDVDRDPPALIRAGTAVRFVDARAGR</sequence>
<proteinExistence type="predicted"/>
<dbReference type="InterPro" id="IPR010016">
    <property type="entry name" value="PxpB"/>
</dbReference>
<comment type="caution">
    <text evidence="6">The sequence shown here is derived from an EMBL/GenBank/DDBJ whole genome shotgun (WGS) entry which is preliminary data.</text>
</comment>
<dbReference type="Gene3D" id="2.40.100.10">
    <property type="entry name" value="Cyclophilin-like"/>
    <property type="match status" value="1"/>
</dbReference>
<organism evidence="6 7">
    <name type="scientific">Nocardia cyriacigeorgica</name>
    <dbReference type="NCBI Taxonomy" id="135487"/>
    <lineage>
        <taxon>Bacteria</taxon>
        <taxon>Bacillati</taxon>
        <taxon>Actinomycetota</taxon>
        <taxon>Actinomycetes</taxon>
        <taxon>Mycobacteriales</taxon>
        <taxon>Nocardiaceae</taxon>
        <taxon>Nocardia</taxon>
    </lineage>
</organism>
<evidence type="ECO:0000256" key="2">
    <source>
        <dbReference type="ARBA" id="ARBA00022801"/>
    </source>
</evidence>
<dbReference type="SUPFAM" id="SSF160467">
    <property type="entry name" value="PH0987 N-terminal domain-like"/>
    <property type="match status" value="1"/>
</dbReference>
<keyword evidence="2 6" id="KW-0378">Hydrolase</keyword>
<evidence type="ECO:0000313" key="7">
    <source>
        <dbReference type="Proteomes" id="UP000306378"/>
    </source>
</evidence>
<dbReference type="PANTHER" id="PTHR34698">
    <property type="entry name" value="5-OXOPROLINASE SUBUNIT B"/>
    <property type="match status" value="1"/>
</dbReference>
<dbReference type="Gene3D" id="3.30.1360.40">
    <property type="match status" value="1"/>
</dbReference>
<dbReference type="Proteomes" id="UP000306378">
    <property type="component" value="Unassembled WGS sequence"/>
</dbReference>
<feature type="region of interest" description="Disordered" evidence="4">
    <location>
        <begin position="1"/>
        <end position="25"/>
    </location>
</feature>
<evidence type="ECO:0000313" key="6">
    <source>
        <dbReference type="EMBL" id="TLF78604.1"/>
    </source>
</evidence>
<name>A0A5R8NSZ3_9NOCA</name>
<dbReference type="EMBL" id="VBUT01000004">
    <property type="protein sequence ID" value="TLF78604.1"/>
    <property type="molecule type" value="Genomic_DNA"/>
</dbReference>
<gene>
    <name evidence="6" type="ORF">FEK34_12420</name>
</gene>
<dbReference type="GO" id="GO:0005524">
    <property type="term" value="F:ATP binding"/>
    <property type="evidence" value="ECO:0007669"/>
    <property type="project" value="UniProtKB-KW"/>
</dbReference>
<dbReference type="GO" id="GO:0016787">
    <property type="term" value="F:hydrolase activity"/>
    <property type="evidence" value="ECO:0007669"/>
    <property type="project" value="UniProtKB-KW"/>
</dbReference>
<dbReference type="SUPFAM" id="SSF50891">
    <property type="entry name" value="Cyclophilin-like"/>
    <property type="match status" value="1"/>
</dbReference>
<dbReference type="InterPro" id="IPR029000">
    <property type="entry name" value="Cyclophilin-like_dom_sf"/>
</dbReference>
<dbReference type="InterPro" id="IPR003833">
    <property type="entry name" value="CT_C_D"/>
</dbReference>
<evidence type="ECO:0000256" key="1">
    <source>
        <dbReference type="ARBA" id="ARBA00022741"/>
    </source>
</evidence>
<dbReference type="RefSeq" id="WP_138447965.1">
    <property type="nucleotide sequence ID" value="NZ_VBUT01000004.1"/>
</dbReference>
<dbReference type="SMART" id="SM00796">
    <property type="entry name" value="AHS1"/>
    <property type="match status" value="1"/>
</dbReference>
<accession>A0A5R8NSZ3</accession>
<dbReference type="AlphaFoldDB" id="A0A5R8NSZ3"/>
<evidence type="ECO:0000256" key="3">
    <source>
        <dbReference type="ARBA" id="ARBA00022840"/>
    </source>
</evidence>